<evidence type="ECO:0000313" key="3">
    <source>
        <dbReference type="Proteomes" id="UP000509458"/>
    </source>
</evidence>
<proteinExistence type="predicted"/>
<dbReference type="Gene3D" id="2.120.10.30">
    <property type="entry name" value="TolB, C-terminal domain"/>
    <property type="match status" value="1"/>
</dbReference>
<sequence length="398" mass="43853">MQTDQTTNLTVGKIVTLKKLVIAAALVTSFTGCAESGSAMQIDMKGSNGSTVKGSVQATFDSPWAMTFLPDGHSLVTEKAGTLWLLDKNQQKRFAVSNVPNVTARGQGGLGDVIIHPDFASNNTIYISYIERDEKDDAFSGAVIERATLSVSDSGAKLSGKTIIWRQSPKVTGNGHYSHRMAFSPDGYLFITSGERQKFTPAQNMAMNLGKIVRLNEDGSVPEDNPFYGQGSVTEQIWTLGHRNPLGIDFDEEGNLWVHEMGPRHGDELNLIEKARNYGYPTVSQGDHYSGVKIPNHEDIPIFKSPELAWVPAISPAGFIIYKGNKFSDWKGNGFIGGLSSKALIRVAFNKNVKGKWKVEEAERYEWGKRVREVEQDSMGNIYMLEDKEGGRLIKLSQ</sequence>
<dbReference type="RefSeq" id="WP_232091216.1">
    <property type="nucleotide sequence ID" value="NZ_LR812090.1"/>
</dbReference>
<gene>
    <name evidence="2" type="ORF">ALFOR1_40295</name>
</gene>
<evidence type="ECO:0000313" key="2">
    <source>
        <dbReference type="EMBL" id="CAB9494916.1"/>
    </source>
</evidence>
<dbReference type="SUPFAM" id="SSF50952">
    <property type="entry name" value="Soluble quinoprotein glucose dehydrogenase"/>
    <property type="match status" value="1"/>
</dbReference>
<dbReference type="Pfam" id="PF07995">
    <property type="entry name" value="GSDH"/>
    <property type="match status" value="1"/>
</dbReference>
<name>A0A6T9Y3T9_ALTMA</name>
<dbReference type="Proteomes" id="UP000509458">
    <property type="component" value="Chromosome"/>
</dbReference>
<feature type="domain" description="Glucose/Sorbosone dehydrogenase" evidence="1">
    <location>
        <begin position="60"/>
        <end position="395"/>
    </location>
</feature>
<organism evidence="2 3">
    <name type="scientific">Alteromonas macleodii</name>
    <name type="common">Pseudoalteromonas macleodii</name>
    <dbReference type="NCBI Taxonomy" id="28108"/>
    <lineage>
        <taxon>Bacteria</taxon>
        <taxon>Pseudomonadati</taxon>
        <taxon>Pseudomonadota</taxon>
        <taxon>Gammaproteobacteria</taxon>
        <taxon>Alteromonadales</taxon>
        <taxon>Alteromonadaceae</taxon>
        <taxon>Alteromonas/Salinimonas group</taxon>
        <taxon>Alteromonas</taxon>
    </lineage>
</organism>
<dbReference type="PANTHER" id="PTHR19328">
    <property type="entry name" value="HEDGEHOG-INTERACTING PROTEIN"/>
    <property type="match status" value="1"/>
</dbReference>
<reference evidence="2 3" key="1">
    <citation type="submission" date="2020-06" db="EMBL/GenBank/DDBJ databases">
        <authorList>
            <person name="Duchaud E."/>
        </authorList>
    </citation>
    <scope>NUCLEOTIDE SEQUENCE [LARGE SCALE GENOMIC DNA]</scope>
    <source>
        <strain evidence="2">Alteromonas fortis</strain>
    </source>
</reference>
<dbReference type="AlphaFoldDB" id="A0A6T9Y3T9"/>
<protein>
    <submittedName>
        <fullName evidence="2">Glucose/sorbosone dehydrogenase</fullName>
    </submittedName>
</protein>
<evidence type="ECO:0000259" key="1">
    <source>
        <dbReference type="Pfam" id="PF07995"/>
    </source>
</evidence>
<dbReference type="EMBL" id="LR812090">
    <property type="protein sequence ID" value="CAB9494916.1"/>
    <property type="molecule type" value="Genomic_DNA"/>
</dbReference>
<accession>A0A6T9Y3T9</accession>
<dbReference type="InterPro" id="IPR011041">
    <property type="entry name" value="Quinoprot_gluc/sorb_DH_b-prop"/>
</dbReference>
<dbReference type="PANTHER" id="PTHR19328:SF75">
    <property type="entry name" value="ALDOSE SUGAR DEHYDROGENASE YLII"/>
    <property type="match status" value="1"/>
</dbReference>
<dbReference type="InterPro" id="IPR011042">
    <property type="entry name" value="6-blade_b-propeller_TolB-like"/>
</dbReference>
<dbReference type="InterPro" id="IPR012938">
    <property type="entry name" value="Glc/Sorbosone_DH"/>
</dbReference>